<dbReference type="GO" id="GO:0007165">
    <property type="term" value="P:signal transduction"/>
    <property type="evidence" value="ECO:0007669"/>
    <property type="project" value="TreeGrafter"/>
</dbReference>
<feature type="domain" description="Receptor ligand binding region" evidence="8">
    <location>
        <begin position="49"/>
        <end position="399"/>
    </location>
</feature>
<dbReference type="InterPro" id="IPR001828">
    <property type="entry name" value="ANF_lig-bd_rcpt"/>
</dbReference>
<evidence type="ECO:0000259" key="8">
    <source>
        <dbReference type="Pfam" id="PF01094"/>
    </source>
</evidence>
<evidence type="ECO:0000256" key="6">
    <source>
        <dbReference type="ARBA" id="ARBA00023170"/>
    </source>
</evidence>
<keyword evidence="4" id="KW-1133">Transmembrane helix</keyword>
<dbReference type="GO" id="GO:0038023">
    <property type="term" value="F:signaling receptor activity"/>
    <property type="evidence" value="ECO:0007669"/>
    <property type="project" value="TreeGrafter"/>
</dbReference>
<dbReference type="InterPro" id="IPR052612">
    <property type="entry name" value="ANP_Clearance_Receptor"/>
</dbReference>
<dbReference type="AlphaFoldDB" id="A0A6J8A350"/>
<evidence type="ECO:0000256" key="5">
    <source>
        <dbReference type="ARBA" id="ARBA00023136"/>
    </source>
</evidence>
<dbReference type="CDD" id="cd06352">
    <property type="entry name" value="PBP1_NPR_GC-like"/>
    <property type="match status" value="1"/>
</dbReference>
<keyword evidence="6" id="KW-0675">Receptor</keyword>
<evidence type="ECO:0000256" key="7">
    <source>
        <dbReference type="ARBA" id="ARBA00023180"/>
    </source>
</evidence>
<evidence type="ECO:0000256" key="2">
    <source>
        <dbReference type="ARBA" id="ARBA00022692"/>
    </source>
</evidence>
<dbReference type="GO" id="GO:0016020">
    <property type="term" value="C:membrane"/>
    <property type="evidence" value="ECO:0007669"/>
    <property type="project" value="UniProtKB-SubCell"/>
</dbReference>
<evidence type="ECO:0000313" key="9">
    <source>
        <dbReference type="EMBL" id="CAC5359906.1"/>
    </source>
</evidence>
<dbReference type="EMBL" id="CACVKT020000523">
    <property type="protein sequence ID" value="CAC5359906.1"/>
    <property type="molecule type" value="Genomic_DNA"/>
</dbReference>
<evidence type="ECO:0000256" key="1">
    <source>
        <dbReference type="ARBA" id="ARBA00004479"/>
    </source>
</evidence>
<reference evidence="9 10" key="1">
    <citation type="submission" date="2020-06" db="EMBL/GenBank/DDBJ databases">
        <authorList>
            <person name="Li R."/>
            <person name="Bekaert M."/>
        </authorList>
    </citation>
    <scope>NUCLEOTIDE SEQUENCE [LARGE SCALE GENOMIC DNA]</scope>
    <source>
        <strain evidence="10">wild</strain>
    </source>
</reference>
<dbReference type="InterPro" id="IPR001170">
    <property type="entry name" value="ANPR/GUC"/>
</dbReference>
<dbReference type="GO" id="GO:0017046">
    <property type="term" value="F:peptide hormone binding"/>
    <property type="evidence" value="ECO:0007669"/>
    <property type="project" value="TreeGrafter"/>
</dbReference>
<organism evidence="9 10">
    <name type="scientific">Mytilus coruscus</name>
    <name type="common">Sea mussel</name>
    <dbReference type="NCBI Taxonomy" id="42192"/>
    <lineage>
        <taxon>Eukaryota</taxon>
        <taxon>Metazoa</taxon>
        <taxon>Spiralia</taxon>
        <taxon>Lophotrochozoa</taxon>
        <taxon>Mollusca</taxon>
        <taxon>Bivalvia</taxon>
        <taxon>Autobranchia</taxon>
        <taxon>Pteriomorphia</taxon>
        <taxon>Mytilida</taxon>
        <taxon>Mytiloidea</taxon>
        <taxon>Mytilidae</taxon>
        <taxon>Mytilinae</taxon>
        <taxon>Mytilus</taxon>
    </lineage>
</organism>
<comment type="subcellular location">
    <subcellularLocation>
        <location evidence="1">Membrane</location>
        <topology evidence="1">Single-pass type I membrane protein</topology>
    </subcellularLocation>
</comment>
<protein>
    <recommendedName>
        <fullName evidence="8">Receptor ligand binding region domain-containing protein</fullName>
    </recommendedName>
</protein>
<dbReference type="PRINTS" id="PR00255">
    <property type="entry name" value="NATPEPTIDER"/>
</dbReference>
<keyword evidence="10" id="KW-1185">Reference proteome</keyword>
<gene>
    <name evidence="9" type="ORF">MCOR_2591</name>
</gene>
<dbReference type="InterPro" id="IPR028082">
    <property type="entry name" value="Peripla_BP_I"/>
</dbReference>
<evidence type="ECO:0000256" key="3">
    <source>
        <dbReference type="ARBA" id="ARBA00022729"/>
    </source>
</evidence>
<keyword evidence="2" id="KW-0812">Transmembrane</keyword>
<dbReference type="OrthoDB" id="6130890at2759"/>
<evidence type="ECO:0000313" key="10">
    <source>
        <dbReference type="Proteomes" id="UP000507470"/>
    </source>
</evidence>
<dbReference type="SUPFAM" id="SSF53822">
    <property type="entry name" value="Periplasmic binding protein-like I"/>
    <property type="match status" value="1"/>
</dbReference>
<proteinExistence type="predicted"/>
<sequence length="487" mass="55281">MYIFIEKAISLLLLLLVLCVLNINGREFRIAWMAATKTYHGLNASSSVGALKLALQAISVGDILVNHTVRVKWYDSGCNQKTALAAAVSAKSNFDPDLFLGPPCSSAMREVAQLASNWRRPIFGWVSNDIEFSNKTKYSTLIRLLGPLNKLPSVMRFVSKLFKWKIFSMIHDEAAPYAAVAAAIAEDKDATIKSTHEVNVRMEDNEIESIFQQVRKNSRILIFSVPIHTLRMYMIVAHRLGMSSGDFAFLCIHGDLYTWNELSTEVLSDEVWRKNDKDDQGARQAFESVLHIIMPTFESAKLSEQFNHLVNKMTNLENNNWINLPPVSEPDAYAPYLYDATLTWAIMADKILKENEDPSDGDIMKKRTVNFYHEGLTHLIKLDPDGDRFLHFSMFDMQENGRFQRIIEIKYEMSGVVVNTTESDYKLVRWANGKYGLHNAPPDVPACGFEKDHCPEGNNSVQKYQIFILSKILPANFCLPHQSSKQN</sequence>
<dbReference type="Pfam" id="PF01094">
    <property type="entry name" value="ANF_receptor"/>
    <property type="match status" value="1"/>
</dbReference>
<keyword evidence="3" id="KW-0732">Signal</keyword>
<dbReference type="PANTHER" id="PTHR44755:SF8">
    <property type="entry name" value="RECEPTOR LIGAND BINDING REGION DOMAIN-CONTAINING PROTEIN"/>
    <property type="match status" value="1"/>
</dbReference>
<keyword evidence="5" id="KW-0472">Membrane</keyword>
<dbReference type="Proteomes" id="UP000507470">
    <property type="component" value="Unassembled WGS sequence"/>
</dbReference>
<evidence type="ECO:0000256" key="4">
    <source>
        <dbReference type="ARBA" id="ARBA00022989"/>
    </source>
</evidence>
<name>A0A6J8A350_MYTCO</name>
<dbReference type="Gene3D" id="3.40.50.2300">
    <property type="match status" value="2"/>
</dbReference>
<dbReference type="PANTHER" id="PTHR44755">
    <property type="entry name" value="NATRIURETIC PEPTIDE RECEPTOR 3-RELATED"/>
    <property type="match status" value="1"/>
</dbReference>
<keyword evidence="7" id="KW-0325">Glycoprotein</keyword>
<accession>A0A6J8A350</accession>